<keyword evidence="3" id="KW-1185">Reference proteome</keyword>
<dbReference type="EMBL" id="NBWU01000007">
    <property type="protein sequence ID" value="PCE63102.1"/>
    <property type="molecule type" value="Genomic_DNA"/>
</dbReference>
<organism evidence="2 3">
    <name type="scientific">Sediminicola luteus</name>
    <dbReference type="NCBI Taxonomy" id="319238"/>
    <lineage>
        <taxon>Bacteria</taxon>
        <taxon>Pseudomonadati</taxon>
        <taxon>Bacteroidota</taxon>
        <taxon>Flavobacteriia</taxon>
        <taxon>Flavobacteriales</taxon>
        <taxon>Flavobacteriaceae</taxon>
        <taxon>Sediminicola</taxon>
    </lineage>
</organism>
<evidence type="ECO:0000313" key="3">
    <source>
        <dbReference type="Proteomes" id="UP000219559"/>
    </source>
</evidence>
<dbReference type="RefSeq" id="WP_097441210.1">
    <property type="nucleotide sequence ID" value="NZ_KZ300477.1"/>
</dbReference>
<feature type="domain" description="Calcineurin-like phosphoesterase" evidence="1">
    <location>
        <begin position="127"/>
        <end position="307"/>
    </location>
</feature>
<dbReference type="InterPro" id="IPR029052">
    <property type="entry name" value="Metallo-depent_PP-like"/>
</dbReference>
<protein>
    <recommendedName>
        <fullName evidence="1">Calcineurin-like phosphoesterase domain-containing protein</fullName>
    </recommendedName>
</protein>
<gene>
    <name evidence="2" type="ORF">B7P33_17680</name>
</gene>
<dbReference type="Gene3D" id="3.60.21.10">
    <property type="match status" value="1"/>
</dbReference>
<dbReference type="InterPro" id="IPR004843">
    <property type="entry name" value="Calcineurin-like_PHP"/>
</dbReference>
<comment type="caution">
    <text evidence="2">The sequence shown here is derived from an EMBL/GenBank/DDBJ whole genome shotgun (WGS) entry which is preliminary data.</text>
</comment>
<dbReference type="PANTHER" id="PTHR45867:SF3">
    <property type="entry name" value="ACID PHOSPHATASE TYPE 7"/>
    <property type="match status" value="1"/>
</dbReference>
<dbReference type="Proteomes" id="UP000219559">
    <property type="component" value="Unassembled WGS sequence"/>
</dbReference>
<evidence type="ECO:0000259" key="1">
    <source>
        <dbReference type="Pfam" id="PF00149"/>
    </source>
</evidence>
<name>A0A2A4G5T5_9FLAO</name>
<accession>A0A2A4G5T5</accession>
<evidence type="ECO:0000313" key="2">
    <source>
        <dbReference type="EMBL" id="PCE63102.1"/>
    </source>
</evidence>
<sequence length="410" mass="46319">MKYTPIALIFLVLLNSACAPKRNQVTLKRAPYLQSVIADSATVLWRTDRPMPTGLEIRKKGETDWFYVHGSNKKTNTGLIEHEAVIHNLASGGVYEYRLMQGDRPAWDKKTYSFPAAKYQGEDRFTFFAAGDIGEPVANGGTPDQMGKTLAQRISDFDFGLLLGDIIYPDGKSEVYDSQLFDYFTGVFPYVPIFPVLGNHDWHEPEKNYMQEWKLPHNEHYYSFDYGNTHFVALDTEMGGMYDIENQLAWLKEDLEKHKNAPWLIVYLHHNGHSCTYKKDYEGVVKLYPIFAEYGVDLVLNGHAHTYERLNPMDGKGQLIAGYNGPTDSYQNPKGFVAITAGSGGKLRGVGSDPKPYSPDPENCRYPGLTAKAIHDWVYLQISINGNTLEGKAFTTHGNTEVDWFTVVKD</sequence>
<dbReference type="SUPFAM" id="SSF56300">
    <property type="entry name" value="Metallo-dependent phosphatases"/>
    <property type="match status" value="1"/>
</dbReference>
<dbReference type="OrthoDB" id="9809781at2"/>
<reference evidence="2 3" key="1">
    <citation type="submission" date="2017-04" db="EMBL/GenBank/DDBJ databases">
        <title>A new member of the family Flavobacteriaceae isolated from ascidians.</title>
        <authorList>
            <person name="Chen L."/>
        </authorList>
    </citation>
    <scope>NUCLEOTIDE SEQUENCE [LARGE SCALE GENOMIC DNA]</scope>
    <source>
        <strain evidence="2 3">HQA918</strain>
    </source>
</reference>
<dbReference type="Pfam" id="PF00149">
    <property type="entry name" value="Metallophos"/>
    <property type="match status" value="1"/>
</dbReference>
<dbReference type="PANTHER" id="PTHR45867">
    <property type="entry name" value="PURPLE ACID PHOSPHATASE"/>
    <property type="match status" value="1"/>
</dbReference>
<dbReference type="GO" id="GO:0016787">
    <property type="term" value="F:hydrolase activity"/>
    <property type="evidence" value="ECO:0007669"/>
    <property type="project" value="InterPro"/>
</dbReference>
<proteinExistence type="predicted"/>
<dbReference type="AlphaFoldDB" id="A0A2A4G5T5"/>